<sequence length="326" mass="36702">MKEQILQFLRQKDGFVSGQALCEHLGVSRTAVWKCINTLKKEGYEIESVTRKGYRLLQSPDLLKEEVVRQYLPEEFWPGPVFCFPSVDSTNEEAKRQAMRGIGDGALFVTEEQTAGKGRRGRVWSSPAGQDIFCSMLLRPSLPPERASMLTLVTALAAAAAFEKYGGAGCQIKWPNDVVWHGKKLCGILTEMGLEMDEISYVVIGVGFNINREDFPEEIAAMATSLYRETGQRTVRAAFLADFLREFQERYDIFLKEQSFEPFVKEYASKLVNVGREVRLIRRGQEIIRRAVGVNERGELLVQDADGQTECICSGEVSVRGLYGYV</sequence>
<evidence type="ECO:0000256" key="2">
    <source>
        <dbReference type="ARBA" id="ARBA00022741"/>
    </source>
</evidence>
<keyword evidence="3 5" id="KW-0067">ATP-binding</keyword>
<keyword evidence="4 5" id="KW-0092">Biotin</keyword>
<evidence type="ECO:0000313" key="8">
    <source>
        <dbReference type="Proteomes" id="UP000886805"/>
    </source>
</evidence>
<dbReference type="NCBIfam" id="TIGR00121">
    <property type="entry name" value="birA_ligase"/>
    <property type="match status" value="1"/>
</dbReference>
<comment type="catalytic activity">
    <reaction evidence="5">
        <text>biotin + L-lysyl-[protein] + ATP = N(6)-biotinyl-L-lysyl-[protein] + AMP + diphosphate + H(+)</text>
        <dbReference type="Rhea" id="RHEA:11756"/>
        <dbReference type="Rhea" id="RHEA-COMP:9752"/>
        <dbReference type="Rhea" id="RHEA-COMP:10505"/>
        <dbReference type="ChEBI" id="CHEBI:15378"/>
        <dbReference type="ChEBI" id="CHEBI:29969"/>
        <dbReference type="ChEBI" id="CHEBI:30616"/>
        <dbReference type="ChEBI" id="CHEBI:33019"/>
        <dbReference type="ChEBI" id="CHEBI:57586"/>
        <dbReference type="ChEBI" id="CHEBI:83144"/>
        <dbReference type="ChEBI" id="CHEBI:456215"/>
        <dbReference type="EC" id="6.3.4.15"/>
    </reaction>
</comment>
<gene>
    <name evidence="5" type="primary">birA</name>
    <name evidence="7" type="ORF">H9849_08775</name>
</gene>
<reference evidence="7" key="1">
    <citation type="journal article" date="2021" name="PeerJ">
        <title>Extensive microbial diversity within the chicken gut microbiome revealed by metagenomics and culture.</title>
        <authorList>
            <person name="Gilroy R."/>
            <person name="Ravi A."/>
            <person name="Getino M."/>
            <person name="Pursley I."/>
            <person name="Horton D.L."/>
            <person name="Alikhan N.F."/>
            <person name="Baker D."/>
            <person name="Gharbi K."/>
            <person name="Hall N."/>
            <person name="Watson M."/>
            <person name="Adriaenssens E.M."/>
            <person name="Foster-Nyarko E."/>
            <person name="Jarju S."/>
            <person name="Secka A."/>
            <person name="Antonio M."/>
            <person name="Oren A."/>
            <person name="Chaudhuri R.R."/>
            <person name="La Ragione R."/>
            <person name="Hildebrand F."/>
            <person name="Pallen M.J."/>
        </authorList>
    </citation>
    <scope>NUCLEOTIDE SEQUENCE</scope>
    <source>
        <strain evidence="7">ChiSxjej3B15-1167</strain>
    </source>
</reference>
<keyword evidence="1 5" id="KW-0436">Ligase</keyword>
<name>A0A9D1X5U3_9FIRM</name>
<dbReference type="GO" id="GO:0016740">
    <property type="term" value="F:transferase activity"/>
    <property type="evidence" value="ECO:0007669"/>
    <property type="project" value="UniProtKB-ARBA"/>
</dbReference>
<dbReference type="HAMAP" id="MF_00978">
    <property type="entry name" value="Bifunct_BirA"/>
    <property type="match status" value="1"/>
</dbReference>
<dbReference type="InterPro" id="IPR008988">
    <property type="entry name" value="Transcriptional_repressor_C"/>
</dbReference>
<dbReference type="InterPro" id="IPR030855">
    <property type="entry name" value="Bifunct_BirA"/>
</dbReference>
<feature type="domain" description="BPL/LPL catalytic" evidence="6">
    <location>
        <begin position="66"/>
        <end position="255"/>
    </location>
</feature>
<dbReference type="SUPFAM" id="SSF50037">
    <property type="entry name" value="C-terminal domain of transcriptional repressors"/>
    <property type="match status" value="1"/>
</dbReference>
<comment type="function">
    <text evidence="5">Acts both as a biotin--[acetyl-CoA-carboxylase] ligase and a repressor.</text>
</comment>
<dbReference type="InterPro" id="IPR003142">
    <property type="entry name" value="BPL_C"/>
</dbReference>
<dbReference type="CDD" id="cd16442">
    <property type="entry name" value="BPL"/>
    <property type="match status" value="1"/>
</dbReference>
<keyword evidence="5" id="KW-0804">Transcription</keyword>
<dbReference type="AlphaFoldDB" id="A0A9D1X5U3"/>
<dbReference type="Gene3D" id="3.30.930.10">
    <property type="entry name" value="Bira Bifunctional Protein, Domain 2"/>
    <property type="match status" value="1"/>
</dbReference>
<dbReference type="Pfam" id="PF08279">
    <property type="entry name" value="HTH_11"/>
    <property type="match status" value="1"/>
</dbReference>
<feature type="binding site" evidence="5">
    <location>
        <position position="113"/>
    </location>
    <ligand>
        <name>biotin</name>
        <dbReference type="ChEBI" id="CHEBI:57586"/>
    </ligand>
</feature>
<evidence type="ECO:0000259" key="6">
    <source>
        <dbReference type="PROSITE" id="PS51733"/>
    </source>
</evidence>
<keyword evidence="5" id="KW-0805">Transcription regulation</keyword>
<dbReference type="GO" id="GO:0005524">
    <property type="term" value="F:ATP binding"/>
    <property type="evidence" value="ECO:0007669"/>
    <property type="project" value="UniProtKB-UniRule"/>
</dbReference>
<comment type="similarity">
    <text evidence="5">Belongs to the biotin--protein ligase family.</text>
</comment>
<proteinExistence type="inferred from homology"/>
<dbReference type="GO" id="GO:0005737">
    <property type="term" value="C:cytoplasm"/>
    <property type="evidence" value="ECO:0007669"/>
    <property type="project" value="TreeGrafter"/>
</dbReference>
<dbReference type="GO" id="GO:0004077">
    <property type="term" value="F:biotin--[biotin carboxyl-carrier protein] ligase activity"/>
    <property type="evidence" value="ECO:0007669"/>
    <property type="project" value="UniProtKB-UniRule"/>
</dbReference>
<dbReference type="InterPro" id="IPR004408">
    <property type="entry name" value="Biotin_CoA_COase_ligase"/>
</dbReference>
<accession>A0A9D1X5U3</accession>
<dbReference type="PANTHER" id="PTHR12835:SF5">
    <property type="entry name" value="BIOTIN--PROTEIN LIGASE"/>
    <property type="match status" value="1"/>
</dbReference>
<dbReference type="Proteomes" id="UP000886805">
    <property type="component" value="Unassembled WGS sequence"/>
</dbReference>
<dbReference type="InterPro" id="IPR036388">
    <property type="entry name" value="WH-like_DNA-bd_sf"/>
</dbReference>
<dbReference type="PANTHER" id="PTHR12835">
    <property type="entry name" value="BIOTIN PROTEIN LIGASE"/>
    <property type="match status" value="1"/>
</dbReference>
<feature type="DNA-binding region" description="H-T-H motif" evidence="5">
    <location>
        <begin position="18"/>
        <end position="37"/>
    </location>
</feature>
<keyword evidence="5" id="KW-0678">Repressor</keyword>
<feature type="binding site" evidence="5">
    <location>
        <begin position="89"/>
        <end position="91"/>
    </location>
    <ligand>
        <name>biotin</name>
        <dbReference type="ChEBI" id="CHEBI:57586"/>
    </ligand>
</feature>
<dbReference type="SUPFAM" id="SSF46785">
    <property type="entry name" value="Winged helix' DNA-binding domain"/>
    <property type="match status" value="1"/>
</dbReference>
<dbReference type="GO" id="GO:0006355">
    <property type="term" value="P:regulation of DNA-templated transcription"/>
    <property type="evidence" value="ECO:0007669"/>
    <property type="project" value="UniProtKB-UniRule"/>
</dbReference>
<evidence type="ECO:0000256" key="1">
    <source>
        <dbReference type="ARBA" id="ARBA00022598"/>
    </source>
</evidence>
<dbReference type="EC" id="6.3.4.15" evidence="5"/>
<organism evidence="7 8">
    <name type="scientific">Candidatus Anaerobutyricum stercoripullorum</name>
    <dbReference type="NCBI Taxonomy" id="2838456"/>
    <lineage>
        <taxon>Bacteria</taxon>
        <taxon>Bacillati</taxon>
        <taxon>Bacillota</taxon>
        <taxon>Clostridia</taxon>
        <taxon>Lachnospirales</taxon>
        <taxon>Lachnospiraceae</taxon>
        <taxon>Anaerobutyricum</taxon>
    </lineage>
</organism>
<dbReference type="InterPro" id="IPR045864">
    <property type="entry name" value="aa-tRNA-synth_II/BPL/LPL"/>
</dbReference>
<evidence type="ECO:0000256" key="4">
    <source>
        <dbReference type="ARBA" id="ARBA00023267"/>
    </source>
</evidence>
<evidence type="ECO:0000256" key="5">
    <source>
        <dbReference type="HAMAP-Rule" id="MF_00978"/>
    </source>
</evidence>
<comment type="caution">
    <text evidence="5">Lacks conserved residue(s) required for the propagation of feature annotation.</text>
</comment>
<dbReference type="GO" id="GO:0003677">
    <property type="term" value="F:DNA binding"/>
    <property type="evidence" value="ECO:0007669"/>
    <property type="project" value="UniProtKB-UniRule"/>
</dbReference>
<dbReference type="PROSITE" id="PS51733">
    <property type="entry name" value="BPL_LPL_CATALYTIC"/>
    <property type="match status" value="1"/>
</dbReference>
<dbReference type="Pfam" id="PF03099">
    <property type="entry name" value="BPL_LplA_LipB"/>
    <property type="match status" value="1"/>
</dbReference>
<keyword evidence="5" id="KW-0238">DNA-binding</keyword>
<comment type="caution">
    <text evidence="7">The sequence shown here is derived from an EMBL/GenBank/DDBJ whole genome shotgun (WGS) entry which is preliminary data.</text>
</comment>
<dbReference type="SUPFAM" id="SSF55681">
    <property type="entry name" value="Class II aaRS and biotin synthetases"/>
    <property type="match status" value="1"/>
</dbReference>
<dbReference type="InterPro" id="IPR004143">
    <property type="entry name" value="BPL_LPL_catalytic"/>
</dbReference>
<dbReference type="Pfam" id="PF02237">
    <property type="entry name" value="BPL_C"/>
    <property type="match status" value="1"/>
</dbReference>
<keyword evidence="2 5" id="KW-0547">Nucleotide-binding</keyword>
<dbReference type="Gene3D" id="2.30.30.100">
    <property type="match status" value="1"/>
</dbReference>
<feature type="binding site" evidence="5">
    <location>
        <position position="184"/>
    </location>
    <ligand>
        <name>biotin</name>
        <dbReference type="ChEBI" id="CHEBI:57586"/>
    </ligand>
</feature>
<dbReference type="InterPro" id="IPR013196">
    <property type="entry name" value="HTH_11"/>
</dbReference>
<reference evidence="7" key="2">
    <citation type="submission" date="2021-04" db="EMBL/GenBank/DDBJ databases">
        <authorList>
            <person name="Gilroy R."/>
        </authorList>
    </citation>
    <scope>NUCLEOTIDE SEQUENCE</scope>
    <source>
        <strain evidence="7">ChiSxjej3B15-1167</strain>
    </source>
</reference>
<dbReference type="InterPro" id="IPR036390">
    <property type="entry name" value="WH_DNA-bd_sf"/>
</dbReference>
<evidence type="ECO:0000313" key="7">
    <source>
        <dbReference type="EMBL" id="HIX73101.1"/>
    </source>
</evidence>
<protein>
    <recommendedName>
        <fullName evidence="5">Bifunctional ligase/repressor BirA</fullName>
    </recommendedName>
    <alternativeName>
        <fullName evidence="5">Biotin--[acetyl-CoA-carboxylase] ligase</fullName>
        <ecNumber evidence="5">6.3.4.15</ecNumber>
    </alternativeName>
    <alternativeName>
        <fullName evidence="5">Biotin--protein ligase</fullName>
    </alternativeName>
    <alternativeName>
        <fullName evidence="5">Biotin-[acetyl-CoA carboxylase] synthetase</fullName>
    </alternativeName>
</protein>
<dbReference type="EMBL" id="DXEQ01000262">
    <property type="protein sequence ID" value="HIX73101.1"/>
    <property type="molecule type" value="Genomic_DNA"/>
</dbReference>
<dbReference type="Gene3D" id="1.10.10.10">
    <property type="entry name" value="Winged helix-like DNA-binding domain superfamily/Winged helix DNA-binding domain"/>
    <property type="match status" value="1"/>
</dbReference>
<evidence type="ECO:0000256" key="3">
    <source>
        <dbReference type="ARBA" id="ARBA00022840"/>
    </source>
</evidence>
<dbReference type="GO" id="GO:0009249">
    <property type="term" value="P:protein lipoylation"/>
    <property type="evidence" value="ECO:0007669"/>
    <property type="project" value="UniProtKB-ARBA"/>
</dbReference>